<dbReference type="NCBIfam" id="TIGR03623">
    <property type="entry name" value="probable DNA repair protein"/>
    <property type="match status" value="1"/>
</dbReference>
<dbReference type="SUPFAM" id="SSF52540">
    <property type="entry name" value="P-loop containing nucleoside triphosphate hydrolases"/>
    <property type="match status" value="1"/>
</dbReference>
<organism evidence="2 3">
    <name type="scientific">Candidatus Endobugula sertula</name>
    <name type="common">Bugula neritina bacterial symbiont</name>
    <dbReference type="NCBI Taxonomy" id="62101"/>
    <lineage>
        <taxon>Bacteria</taxon>
        <taxon>Pseudomonadati</taxon>
        <taxon>Pseudomonadota</taxon>
        <taxon>Gammaproteobacteria</taxon>
        <taxon>Cellvibrionales</taxon>
        <taxon>Cellvibrionaceae</taxon>
        <taxon>Candidatus Endobugula</taxon>
    </lineage>
</organism>
<dbReference type="InterPro" id="IPR038726">
    <property type="entry name" value="PDDEXK_AddAB-type"/>
</dbReference>
<protein>
    <recommendedName>
        <fullName evidence="1">PD-(D/E)XK endonuclease-like domain-containing protein</fullName>
    </recommendedName>
</protein>
<sequence>MKALPPLFNIQRILPYCEANKLILTPNNRLRSKILQAWGQKTQAEGLSSWQAPRIEVIDVWFSQQWEQLQAIAYPESAQVIANTEQQRVIWESITADCGFMQTDAIAKQAANALKTLVLWNQPVDKNIDPRINPQLIEWIQAFRKKLKALGYITPEDSYRIIGEAFAKAYLNHEPEIYLLGFDDIAPLLYQQLEQATEQLITMPAADYTPRSLQRLELTNTEQEMTTVAQWARSVLEQQAASRIGIIVPNLGQCRQQIEQAFTAEFESHSFAPETEAYTLPFNVSAGTPLGNTPLIAATLRLLRLQQNQWDIEFVAQCLLSPFWGNYHKELALRCALVTKLQSLNIFILSTAQLRYWAQRIDETFSNENPANVFQYFSQFDAVRSSTPSLKKGKQPPSVWVEVFLKQLNALQWPGERTLNSQEYQQTQLWYQLLETFTSLDHVLGPINPITALQQLENIANHTPFQAKVVDSPIQILGILEGVGLHFTHCWIMGLHQQVWPPIPTPNSLLPISLQREHHMPHASSLRELQYAQSLTHNYRHCADTVIFSSPTQRDDNEQHLSASQLISDIPLSTLKTTPAADSVTEWQHTLIKHSHLTLIDCRQGPVYTEKTLPGGAGLIKAQSDNAFDSFAKYRLGAQTSTEAVNGFSDIEKGNLLHNSLAMIWRTLKTQNALLALTDEALKTLVNTYTRTVTHDIQRLKPQHLSDTLCQLEVERQSQLILSWLNYEKQRTPFTVVGLEETHTITLNQRELHIRIDRIDQLQDGRYLIIDYKTGDSNTNAWKGDRPKEPQLPLYALTYDKPVAGISFAQINVNDQIFKGLAETEMTAKIIAIEKNRAKLPTTWKETLAHWQTTIAYLLDSFQQGDCTIDYRDSTSMSYARELLTLNRFYEAENITRYLQDFKS</sequence>
<evidence type="ECO:0000313" key="2">
    <source>
        <dbReference type="EMBL" id="ODS24656.1"/>
    </source>
</evidence>
<reference evidence="2 3" key="1">
    <citation type="journal article" date="2016" name="Appl. Environ. Microbiol.">
        <title>Lack of Overt Genome Reduction in the Bryostatin-Producing Bryozoan Symbiont "Candidatus Endobugula sertula".</title>
        <authorList>
            <person name="Miller I.J."/>
            <person name="Vanee N."/>
            <person name="Fong S.S."/>
            <person name="Lim-Fong G.E."/>
            <person name="Kwan J.C."/>
        </authorList>
    </citation>
    <scope>NUCLEOTIDE SEQUENCE [LARGE SCALE GENOMIC DNA]</scope>
    <source>
        <strain evidence="2">AB1-4</strain>
    </source>
</reference>
<dbReference type="InterPro" id="IPR019925">
    <property type="entry name" value="DNA_repair_protein_predicted"/>
</dbReference>
<proteinExistence type="predicted"/>
<dbReference type="InterPro" id="IPR027417">
    <property type="entry name" value="P-loop_NTPase"/>
</dbReference>
<evidence type="ECO:0000313" key="3">
    <source>
        <dbReference type="Proteomes" id="UP000242502"/>
    </source>
</evidence>
<accession>A0A1D2QSW1</accession>
<dbReference type="EMBL" id="MDLC01000006">
    <property type="protein sequence ID" value="ODS24656.1"/>
    <property type="molecule type" value="Genomic_DNA"/>
</dbReference>
<dbReference type="Proteomes" id="UP000242502">
    <property type="component" value="Unassembled WGS sequence"/>
</dbReference>
<gene>
    <name evidence="2" type="ORF">AB835_02720</name>
</gene>
<evidence type="ECO:0000259" key="1">
    <source>
        <dbReference type="Pfam" id="PF12705"/>
    </source>
</evidence>
<name>A0A1D2QSW1_9GAMM</name>
<dbReference type="STRING" id="62101.AB835_02720"/>
<dbReference type="InterPro" id="IPR011604">
    <property type="entry name" value="PDDEXK-like_dom_sf"/>
</dbReference>
<feature type="domain" description="PD-(D/E)XK endonuclease-like" evidence="1">
    <location>
        <begin position="631"/>
        <end position="869"/>
    </location>
</feature>
<dbReference type="AlphaFoldDB" id="A0A1D2QSW1"/>
<comment type="caution">
    <text evidence="2">The sequence shown here is derived from an EMBL/GenBank/DDBJ whole genome shotgun (WGS) entry which is preliminary data.</text>
</comment>
<dbReference type="Gene3D" id="3.90.320.10">
    <property type="match status" value="1"/>
</dbReference>
<dbReference type="Pfam" id="PF12705">
    <property type="entry name" value="PDDEXK_1"/>
    <property type="match status" value="1"/>
</dbReference>